<proteinExistence type="inferred from homology"/>
<dbReference type="PROSITE" id="PS00874">
    <property type="entry name" value="T2SP_F"/>
    <property type="match status" value="1"/>
</dbReference>
<keyword evidence="7 10" id="KW-1133">Transmembrane helix</keyword>
<dbReference type="Proteomes" id="UP000176786">
    <property type="component" value="Unassembled WGS sequence"/>
</dbReference>
<keyword evidence="4" id="KW-1003">Cell membrane</keyword>
<keyword evidence="3 9" id="KW-0813">Transport</keyword>
<keyword evidence="8 10" id="KW-0472">Membrane</keyword>
<evidence type="ECO:0000256" key="3">
    <source>
        <dbReference type="ARBA" id="ARBA00022448"/>
    </source>
</evidence>
<gene>
    <name evidence="12" type="ORF">A3J48_00970</name>
</gene>
<dbReference type="STRING" id="1817832.A3J48_00970"/>
<evidence type="ECO:0000256" key="10">
    <source>
        <dbReference type="SAM" id="Phobius"/>
    </source>
</evidence>
<evidence type="ECO:0000256" key="9">
    <source>
        <dbReference type="RuleBase" id="RU003923"/>
    </source>
</evidence>
<dbReference type="InterPro" id="IPR042094">
    <property type="entry name" value="T2SS_GspF_sf"/>
</dbReference>
<keyword evidence="5" id="KW-0997">Cell inner membrane</keyword>
<evidence type="ECO:0000256" key="1">
    <source>
        <dbReference type="ARBA" id="ARBA00004429"/>
    </source>
</evidence>
<dbReference type="InterPro" id="IPR003004">
    <property type="entry name" value="GspF/PilC"/>
</dbReference>
<evidence type="ECO:0000256" key="7">
    <source>
        <dbReference type="ARBA" id="ARBA00022989"/>
    </source>
</evidence>
<comment type="subcellular location">
    <subcellularLocation>
        <location evidence="1">Cell inner membrane</location>
        <topology evidence="1">Multi-pass membrane protein</topology>
    </subcellularLocation>
    <subcellularLocation>
        <location evidence="9">Cell membrane</location>
        <topology evidence="9">Multi-pass membrane protein</topology>
    </subcellularLocation>
</comment>
<dbReference type="AlphaFoldDB" id="A0A1F5P7L4"/>
<comment type="similarity">
    <text evidence="2 9">Belongs to the GSP F family.</text>
</comment>
<name>A0A1F5P7L4_9BACT</name>
<dbReference type="GO" id="GO:0009306">
    <property type="term" value="P:protein secretion"/>
    <property type="evidence" value="ECO:0007669"/>
    <property type="project" value="InterPro"/>
</dbReference>
<evidence type="ECO:0000256" key="2">
    <source>
        <dbReference type="ARBA" id="ARBA00005745"/>
    </source>
</evidence>
<dbReference type="Pfam" id="PF00482">
    <property type="entry name" value="T2SSF"/>
    <property type="match status" value="2"/>
</dbReference>
<protein>
    <recommendedName>
        <fullName evidence="11">Type II secretion system protein GspF domain-containing protein</fullName>
    </recommendedName>
</protein>
<dbReference type="PANTHER" id="PTHR30012">
    <property type="entry name" value="GENERAL SECRETION PATHWAY PROTEIN"/>
    <property type="match status" value="1"/>
</dbReference>
<feature type="transmembrane region" description="Helical" evidence="10">
    <location>
        <begin position="171"/>
        <end position="193"/>
    </location>
</feature>
<evidence type="ECO:0000256" key="8">
    <source>
        <dbReference type="ARBA" id="ARBA00023136"/>
    </source>
</evidence>
<evidence type="ECO:0000256" key="5">
    <source>
        <dbReference type="ARBA" id="ARBA00022519"/>
    </source>
</evidence>
<keyword evidence="6 9" id="KW-0812">Transmembrane</keyword>
<dbReference type="FunFam" id="1.20.81.30:FF:000001">
    <property type="entry name" value="Type II secretion system protein F"/>
    <property type="match status" value="1"/>
</dbReference>
<dbReference type="PANTHER" id="PTHR30012:SF0">
    <property type="entry name" value="TYPE II SECRETION SYSTEM PROTEIN F-RELATED"/>
    <property type="match status" value="1"/>
</dbReference>
<dbReference type="InterPro" id="IPR018076">
    <property type="entry name" value="T2SS_GspF_dom"/>
</dbReference>
<dbReference type="PRINTS" id="PR00812">
    <property type="entry name" value="BCTERIALGSPF"/>
</dbReference>
<reference evidence="12 13" key="1">
    <citation type="journal article" date="2016" name="Nat. Commun.">
        <title>Thousands of microbial genomes shed light on interconnected biogeochemical processes in an aquifer system.</title>
        <authorList>
            <person name="Anantharaman K."/>
            <person name="Brown C.T."/>
            <person name="Hug L.A."/>
            <person name="Sharon I."/>
            <person name="Castelle C.J."/>
            <person name="Probst A.J."/>
            <person name="Thomas B.C."/>
            <person name="Singh A."/>
            <person name="Wilkins M.J."/>
            <person name="Karaoz U."/>
            <person name="Brodie E.L."/>
            <person name="Williams K.H."/>
            <person name="Hubbard S.S."/>
            <person name="Banfield J.F."/>
        </authorList>
    </citation>
    <scope>NUCLEOTIDE SEQUENCE [LARGE SCALE GENOMIC DNA]</scope>
</reference>
<feature type="domain" description="Type II secretion system protein GspF" evidence="11">
    <location>
        <begin position="274"/>
        <end position="397"/>
    </location>
</feature>
<sequence length="406" mass="44873">MAIFRYEAANSDGTVLEGDIEAADRQAVLEFLTKRSLVPLAVEDLTGQTHSVRSLSISLFERVTSLDRILLVRNLGAALKAGLNLLEALDILIVDTAKTSVRRIMAQAKVNLQNGQMLSATFKAFPKYFPPVFVGLIKAGEASGQLDRTLKELNDYLIREYDLNRKIKSALAYPVLLLSVAIGVVVLLLIFVLPRLERTFQQTATQLPLITRILVQISEILTYSLTLDLIVIGFFTASFIYLKKTAWGKKVSAQIAFRIPLIRDLVKKIVLVRFTKTLATLLASGLPIIMALELSAEAVGNEAYRQKILKAADEVKSGTSLSKSLSRDPQLFPGFLTGLMLVGEKTGTSEEILKTFADFYTEEVDHELKNLTNFIEPLLLLMMGLVIGLIALSILLPIYQLVGKFT</sequence>
<evidence type="ECO:0000259" key="11">
    <source>
        <dbReference type="Pfam" id="PF00482"/>
    </source>
</evidence>
<accession>A0A1F5P7L4</accession>
<dbReference type="Gene3D" id="1.20.81.30">
    <property type="entry name" value="Type II secretion system (T2SS), domain F"/>
    <property type="match status" value="2"/>
</dbReference>
<evidence type="ECO:0000256" key="6">
    <source>
        <dbReference type="ARBA" id="ARBA00022692"/>
    </source>
</evidence>
<dbReference type="InterPro" id="IPR001992">
    <property type="entry name" value="T2SS_GspF/T4SS_PilC_CS"/>
</dbReference>
<evidence type="ECO:0000313" key="13">
    <source>
        <dbReference type="Proteomes" id="UP000176786"/>
    </source>
</evidence>
<dbReference type="EMBL" id="MFES01000020">
    <property type="protein sequence ID" value="OGE85893.1"/>
    <property type="molecule type" value="Genomic_DNA"/>
</dbReference>
<organism evidence="12 13">
    <name type="scientific">Candidatus Doudnabacteria bacterium RIFCSPHIGHO2_02_FULL_46_11</name>
    <dbReference type="NCBI Taxonomy" id="1817832"/>
    <lineage>
        <taxon>Bacteria</taxon>
        <taxon>Candidatus Doudnaibacteriota</taxon>
    </lineage>
</organism>
<dbReference type="GO" id="GO:0005886">
    <property type="term" value="C:plasma membrane"/>
    <property type="evidence" value="ECO:0007669"/>
    <property type="project" value="UniProtKB-SubCell"/>
</dbReference>
<feature type="transmembrane region" description="Helical" evidence="10">
    <location>
        <begin position="378"/>
        <end position="399"/>
    </location>
</feature>
<feature type="domain" description="Type II secretion system protein GspF" evidence="11">
    <location>
        <begin position="72"/>
        <end position="194"/>
    </location>
</feature>
<feature type="transmembrane region" description="Helical" evidence="10">
    <location>
        <begin position="213"/>
        <end position="242"/>
    </location>
</feature>
<evidence type="ECO:0000256" key="4">
    <source>
        <dbReference type="ARBA" id="ARBA00022475"/>
    </source>
</evidence>
<evidence type="ECO:0000313" key="12">
    <source>
        <dbReference type="EMBL" id="OGE85893.1"/>
    </source>
</evidence>
<comment type="caution">
    <text evidence="12">The sequence shown here is derived from an EMBL/GenBank/DDBJ whole genome shotgun (WGS) entry which is preliminary data.</text>
</comment>